<dbReference type="InterPro" id="IPR019885">
    <property type="entry name" value="Tscrpt_reg_HTH_AsnC-type_CS"/>
</dbReference>
<dbReference type="InterPro" id="IPR019887">
    <property type="entry name" value="Tscrpt_reg_AsnC/Lrp_C"/>
</dbReference>
<proteinExistence type="predicted"/>
<protein>
    <submittedName>
        <fullName evidence="5">Transcriptional regulator, AsnC family</fullName>
    </submittedName>
</protein>
<dbReference type="Pfam" id="PF13412">
    <property type="entry name" value="HTH_24"/>
    <property type="match status" value="1"/>
</dbReference>
<keyword evidence="2" id="KW-0238">DNA-binding</keyword>
<dbReference type="GO" id="GO:0043200">
    <property type="term" value="P:response to amino acid"/>
    <property type="evidence" value="ECO:0007669"/>
    <property type="project" value="TreeGrafter"/>
</dbReference>
<dbReference type="InterPro" id="IPR011991">
    <property type="entry name" value="ArsR-like_HTH"/>
</dbReference>
<dbReference type="PROSITE" id="PS00519">
    <property type="entry name" value="HTH_ASNC_1"/>
    <property type="match status" value="1"/>
</dbReference>
<accession>A0A3G9G514</accession>
<dbReference type="GO" id="GO:0043565">
    <property type="term" value="F:sequence-specific DNA binding"/>
    <property type="evidence" value="ECO:0007669"/>
    <property type="project" value="InterPro"/>
</dbReference>
<evidence type="ECO:0000313" key="5">
    <source>
        <dbReference type="EMBL" id="BBF80841.1"/>
    </source>
</evidence>
<dbReference type="GO" id="GO:0006355">
    <property type="term" value="P:regulation of DNA-templated transcription"/>
    <property type="evidence" value="ECO:0007669"/>
    <property type="project" value="UniProtKB-ARBA"/>
</dbReference>
<keyword evidence="1" id="KW-0805">Transcription regulation</keyword>
<evidence type="ECO:0000256" key="2">
    <source>
        <dbReference type="ARBA" id="ARBA00023125"/>
    </source>
</evidence>
<dbReference type="Gene3D" id="3.30.70.920">
    <property type="match status" value="1"/>
</dbReference>
<dbReference type="InterPro" id="IPR036390">
    <property type="entry name" value="WH_DNA-bd_sf"/>
</dbReference>
<dbReference type="Gene3D" id="1.10.10.10">
    <property type="entry name" value="Winged helix-like DNA-binding domain superfamily/Winged helix DNA-binding domain"/>
    <property type="match status" value="1"/>
</dbReference>
<dbReference type="PROSITE" id="PS50956">
    <property type="entry name" value="HTH_ASNC_2"/>
    <property type="match status" value="1"/>
</dbReference>
<evidence type="ECO:0000256" key="3">
    <source>
        <dbReference type="ARBA" id="ARBA00023163"/>
    </source>
</evidence>
<dbReference type="PRINTS" id="PR00033">
    <property type="entry name" value="HTHASNC"/>
</dbReference>
<reference evidence="6" key="2">
    <citation type="journal article" date="2017" name="Plant Physiol. Biochem.">
        <title>Differential oxidative and antioxidative response of duckweed Lemna minor toward plant growth promoting/inhibiting bacteria.</title>
        <authorList>
            <person name="Ishizawa H."/>
            <person name="Kuroda M."/>
            <person name="Morikawa M."/>
            <person name="Ike M."/>
        </authorList>
    </citation>
    <scope>NUCLEOTIDE SEQUENCE [LARGE SCALE GENOMIC DNA]</scope>
    <source>
        <strain evidence="6">M6</strain>
    </source>
</reference>
<dbReference type="SMART" id="SM00344">
    <property type="entry name" value="HTH_ASNC"/>
    <property type="match status" value="1"/>
</dbReference>
<dbReference type="InterPro" id="IPR019888">
    <property type="entry name" value="Tscrpt_reg_AsnC-like"/>
</dbReference>
<sequence>MPMSRSSEGRGLDDTDRKILRLLRSNCRLTTQEIADQVGLSPTPCWSRIKRMEENGVITGYVALLDPEQVGKPDTVIVEINIESHDDERIEAFSRYVLNLPEVTDAYLTTGEYDYVLIAAVDGTEGYEQFLRKKLLKFPGIRHTRSTFCLRRLKREPSPSV</sequence>
<dbReference type="CDD" id="cd00090">
    <property type="entry name" value="HTH_ARSR"/>
    <property type="match status" value="1"/>
</dbReference>
<dbReference type="PANTHER" id="PTHR30154">
    <property type="entry name" value="LEUCINE-RESPONSIVE REGULATORY PROTEIN"/>
    <property type="match status" value="1"/>
</dbReference>
<evidence type="ECO:0000313" key="6">
    <source>
        <dbReference type="Proteomes" id="UP000278756"/>
    </source>
</evidence>
<dbReference type="SUPFAM" id="SSF54909">
    <property type="entry name" value="Dimeric alpha+beta barrel"/>
    <property type="match status" value="1"/>
</dbReference>
<dbReference type="InterPro" id="IPR011008">
    <property type="entry name" value="Dimeric_a/b-barrel"/>
</dbReference>
<evidence type="ECO:0000256" key="1">
    <source>
        <dbReference type="ARBA" id="ARBA00023015"/>
    </source>
</evidence>
<dbReference type="InterPro" id="IPR036388">
    <property type="entry name" value="WH-like_DNA-bd_sf"/>
</dbReference>
<dbReference type="SUPFAM" id="SSF46785">
    <property type="entry name" value="Winged helix' DNA-binding domain"/>
    <property type="match status" value="1"/>
</dbReference>
<keyword evidence="3" id="KW-0804">Transcription</keyword>
<dbReference type="EMBL" id="AP018827">
    <property type="protein sequence ID" value="BBF80841.1"/>
    <property type="molecule type" value="Genomic_DNA"/>
</dbReference>
<organism evidence="5 6">
    <name type="scientific">Asticcacaulis excentricus</name>
    <dbReference type="NCBI Taxonomy" id="78587"/>
    <lineage>
        <taxon>Bacteria</taxon>
        <taxon>Pseudomonadati</taxon>
        <taxon>Pseudomonadota</taxon>
        <taxon>Alphaproteobacteria</taxon>
        <taxon>Caulobacterales</taxon>
        <taxon>Caulobacteraceae</taxon>
        <taxon>Asticcacaulis</taxon>
    </lineage>
</organism>
<dbReference type="InterPro" id="IPR000485">
    <property type="entry name" value="AsnC-type_HTH_dom"/>
</dbReference>
<dbReference type="AlphaFoldDB" id="A0A3G9G514"/>
<dbReference type="PANTHER" id="PTHR30154:SF34">
    <property type="entry name" value="TRANSCRIPTIONAL REGULATOR AZLB"/>
    <property type="match status" value="1"/>
</dbReference>
<dbReference type="Proteomes" id="UP000278756">
    <property type="component" value="Chromosome 1"/>
</dbReference>
<reference evidence="6" key="1">
    <citation type="journal article" date="2017" name="Biotechnol. Biofuels">
        <title>Evaluation of environmental bacterial communities as a factor affecting the growth of duckweed Lemna minor.</title>
        <authorList>
            <person name="Ishizawa H."/>
            <person name="Kuroda M."/>
            <person name="Morikawa M."/>
            <person name="Ike M."/>
        </authorList>
    </citation>
    <scope>NUCLEOTIDE SEQUENCE [LARGE SCALE GENOMIC DNA]</scope>
    <source>
        <strain evidence="6">M6</strain>
    </source>
</reference>
<dbReference type="GO" id="GO:0005829">
    <property type="term" value="C:cytosol"/>
    <property type="evidence" value="ECO:0007669"/>
    <property type="project" value="TreeGrafter"/>
</dbReference>
<evidence type="ECO:0000259" key="4">
    <source>
        <dbReference type="PROSITE" id="PS50956"/>
    </source>
</evidence>
<feature type="domain" description="HTH asnC-type" evidence="4">
    <location>
        <begin position="12"/>
        <end position="73"/>
    </location>
</feature>
<dbReference type="Pfam" id="PF01037">
    <property type="entry name" value="AsnC_trans_reg"/>
    <property type="match status" value="1"/>
</dbReference>
<name>A0A3G9G514_9CAUL</name>
<gene>
    <name evidence="5" type="ORF">EM6_1427</name>
</gene>